<feature type="transmembrane region" description="Helical" evidence="1">
    <location>
        <begin position="21"/>
        <end position="42"/>
    </location>
</feature>
<feature type="transmembrane region" description="Helical" evidence="1">
    <location>
        <begin position="371"/>
        <end position="389"/>
    </location>
</feature>
<evidence type="ECO:0000313" key="2">
    <source>
        <dbReference type="EMBL" id="SCL17479.1"/>
    </source>
</evidence>
<dbReference type="Proteomes" id="UP000199413">
    <property type="component" value="Unassembled WGS sequence"/>
</dbReference>
<feature type="transmembrane region" description="Helical" evidence="1">
    <location>
        <begin position="62"/>
        <end position="82"/>
    </location>
</feature>
<reference evidence="3" key="1">
    <citation type="submission" date="2016-06" db="EMBL/GenBank/DDBJ databases">
        <authorList>
            <person name="Varghese N."/>
            <person name="Submissions Spin"/>
        </authorList>
    </citation>
    <scope>NUCLEOTIDE SEQUENCE [LARGE SCALE GENOMIC DNA]</scope>
    <source>
        <strain evidence="3">DSM 45431</strain>
    </source>
</reference>
<dbReference type="PANTHER" id="PTHR36840">
    <property type="entry name" value="BLL5714 PROTEIN"/>
    <property type="match status" value="1"/>
</dbReference>
<name>A0A1C6RJW3_9ACTN</name>
<evidence type="ECO:0000313" key="3">
    <source>
        <dbReference type="Proteomes" id="UP000199413"/>
    </source>
</evidence>
<feature type="transmembrane region" description="Helical" evidence="1">
    <location>
        <begin position="245"/>
        <end position="264"/>
    </location>
</feature>
<dbReference type="InterPro" id="IPR010640">
    <property type="entry name" value="Low_temperature_requirement_A"/>
</dbReference>
<keyword evidence="1" id="KW-1133">Transmembrane helix</keyword>
<feature type="transmembrane region" description="Helical" evidence="1">
    <location>
        <begin position="94"/>
        <end position="114"/>
    </location>
</feature>
<dbReference type="AlphaFoldDB" id="A0A1C6RJW3"/>
<accession>A0A1C6RJW3</accession>
<organism evidence="2 3">
    <name type="scientific">Micromonospora rhizosphaerae</name>
    <dbReference type="NCBI Taxonomy" id="568872"/>
    <lineage>
        <taxon>Bacteria</taxon>
        <taxon>Bacillati</taxon>
        <taxon>Actinomycetota</taxon>
        <taxon>Actinomycetes</taxon>
        <taxon>Micromonosporales</taxon>
        <taxon>Micromonosporaceae</taxon>
        <taxon>Micromonospora</taxon>
    </lineage>
</organism>
<dbReference type="RefSeq" id="WP_091337518.1">
    <property type="nucleotide sequence ID" value="NZ_FMHV01000002.1"/>
</dbReference>
<feature type="transmembrane region" description="Helical" evidence="1">
    <location>
        <begin position="284"/>
        <end position="306"/>
    </location>
</feature>
<keyword evidence="3" id="KW-1185">Reference proteome</keyword>
<protein>
    <submittedName>
        <fullName evidence="2">Low temperature requirement protein LtrA</fullName>
    </submittedName>
</protein>
<proteinExistence type="predicted"/>
<gene>
    <name evidence="2" type="ORF">GA0070624_1302</name>
</gene>
<keyword evidence="1" id="KW-0812">Transmembrane</keyword>
<dbReference type="EMBL" id="FMHV01000002">
    <property type="protein sequence ID" value="SCL17479.1"/>
    <property type="molecule type" value="Genomic_DNA"/>
</dbReference>
<dbReference type="PANTHER" id="PTHR36840:SF1">
    <property type="entry name" value="BLL5714 PROTEIN"/>
    <property type="match status" value="1"/>
</dbReference>
<dbReference type="Pfam" id="PF06772">
    <property type="entry name" value="LtrA"/>
    <property type="match status" value="1"/>
</dbReference>
<feature type="transmembrane region" description="Helical" evidence="1">
    <location>
        <begin position="318"/>
        <end position="335"/>
    </location>
</feature>
<feature type="transmembrane region" description="Helical" evidence="1">
    <location>
        <begin position="120"/>
        <end position="140"/>
    </location>
</feature>
<dbReference type="OrthoDB" id="7698234at2"/>
<keyword evidence="1" id="KW-0472">Membrane</keyword>
<evidence type="ECO:0000256" key="1">
    <source>
        <dbReference type="SAM" id="Phobius"/>
    </source>
</evidence>
<sequence>MWNSSLAEPKPAGAHPKQATFLELFFDLVFVFALTRIVARAYENLAIEPGGSALSRALPGAGKTLLLLLALYALWQGTAWTTSRYDPDSTAIQVVVMVALGAGLVMGVTIPRAFTGYAEAFAFAYVIGHLTRPLVLLLALRDRQRRLLKVRMLITYCATGVLWIVGGIINGLSLIPLWILALGVEYAAGRFGWPTPRLGRSTISRWDIAGEHLAERYHQFFLIALGETILVIGLTYSTGPFDRDHTAAFAAAAFTSVLLWRIYFYRAGHILSEAITKSSNPAHLARSAANSHLVMIIGVVVTALGYEITIEDPFGHAPPTWIAPILLGPALFIAGRARFEYEVFGRVSRARVVTLIALILPYPALLPAPPLAATIVTAVVLAGAAAADARRAWNLPPEPAKPPI</sequence>